<gene>
    <name evidence="1" type="ORF">BEWA_034500</name>
</gene>
<dbReference type="RefSeq" id="XP_004830258.1">
    <property type="nucleotide sequence ID" value="XM_004830201.1"/>
</dbReference>
<protein>
    <submittedName>
        <fullName evidence="1">Uncharacterized protein</fullName>
    </submittedName>
</protein>
<evidence type="ECO:0000313" key="2">
    <source>
        <dbReference type="Proteomes" id="UP000031512"/>
    </source>
</evidence>
<organism evidence="1 2">
    <name type="scientific">Theileria equi strain WA</name>
    <dbReference type="NCBI Taxonomy" id="1537102"/>
    <lineage>
        <taxon>Eukaryota</taxon>
        <taxon>Sar</taxon>
        <taxon>Alveolata</taxon>
        <taxon>Apicomplexa</taxon>
        <taxon>Aconoidasida</taxon>
        <taxon>Piroplasmida</taxon>
        <taxon>Theileriidae</taxon>
        <taxon>Theileria</taxon>
    </lineage>
</organism>
<dbReference type="AlphaFoldDB" id="L0AYC5"/>
<dbReference type="eggNOG" id="ENOG502QXDD">
    <property type="taxonomic scope" value="Eukaryota"/>
</dbReference>
<dbReference type="Proteomes" id="UP000031512">
    <property type="component" value="Chromosome 1"/>
</dbReference>
<dbReference type="OrthoDB" id="361279at2759"/>
<accession>L0AYC5</accession>
<dbReference type="KEGG" id="beq:BEWA_034500"/>
<dbReference type="EMBL" id="CP001669">
    <property type="protein sequence ID" value="AFZ80592.1"/>
    <property type="molecule type" value="Genomic_DNA"/>
</dbReference>
<evidence type="ECO:0000313" key="1">
    <source>
        <dbReference type="EMBL" id="AFZ80592.1"/>
    </source>
</evidence>
<name>L0AYC5_THEEQ</name>
<reference evidence="1 2" key="1">
    <citation type="journal article" date="2012" name="BMC Genomics">
        <title>Comparative genomic analysis and phylogenetic position of Theileria equi.</title>
        <authorList>
            <person name="Kappmeyer L.S."/>
            <person name="Thiagarajan M."/>
            <person name="Herndon D.R."/>
            <person name="Ramsay J.D."/>
            <person name="Caler E."/>
            <person name="Djikeng A."/>
            <person name="Gillespie J.J."/>
            <person name="Lau A.O."/>
            <person name="Roalson E.H."/>
            <person name="Silva J.C."/>
            <person name="Silva M.G."/>
            <person name="Suarez C.E."/>
            <person name="Ueti M.W."/>
            <person name="Nene V.M."/>
            <person name="Mealey R.H."/>
            <person name="Knowles D.P."/>
            <person name="Brayton K.A."/>
        </authorList>
    </citation>
    <scope>NUCLEOTIDE SEQUENCE [LARGE SCALE GENOMIC DNA]</scope>
    <source>
        <strain evidence="1 2">WA</strain>
    </source>
</reference>
<dbReference type="GeneID" id="15803371"/>
<keyword evidence="2" id="KW-1185">Reference proteome</keyword>
<dbReference type="VEuPathDB" id="PiroplasmaDB:BEWA_034500"/>
<proteinExistence type="predicted"/>
<sequence>MYSDVFVQFVSANWDLVGKWELYETLSAFFILVNLHLEYFSFLEECLVVDQNTFLTFFGNSENANHVESSGSDSDKLQNISILLAKDNVALTVKQKRVISELICQEKRDSINLPPLQIFVCRNDNKYSIIICECCILTTIKLLDFVPRSTLLRSDGTLTFVSKYENVELTEEYINISNNAILSGLDEKVYICIEDLSITALFFLLYINPYLSEISTTLQLLITTTNRRNLLKCTLFVNNLLKSYPKEVDLWDIKSCVALRWFTKYNYRLKLCKISNGFAKIFKCSKSQLFHIFLKSAVFRFLSDELLELESKFIPEILSIKPFNNPLSNYLENLYRSICTSVCVKCTYNFVVNHNRRFPESNNSVKNLNLVNTRTKYRICLLKVVNSYFIRWYYNLVREYPFPSLFLLLLDILNSERLCNTALTPIYPEHTLSNNMESYMNENIIDLLRFCDDMIPYDVQNCWIYNKSNALLTIFKRSKTHKSMGINEKAYMIENICKFSFVFTHHLSTWTSFVSICEIISYQGNLLPKKGLIRRNSRRFSKLERSKDSCDLRDINYWKSEAAFIKNAIEKYKLSGKMKKNTELSYGEDINNYIWCRKSKYNKIFYAKLMLKHFTIAQIDRILQAYRQLFLILSAVYRELVVVYNIYNLSLLSPLEPLTKTLLTLYKYVKLTSSTKNPRSIVNLLEKMEKSKRTLGYKCFTLTTPTKYGLDVIYCDIDWKDLATISMILLSSPCRFYLEWDISSHSMLDVIYQQLLKLVKR</sequence>